<comment type="caution">
    <text evidence="1">The sequence shown here is derived from an EMBL/GenBank/DDBJ whole genome shotgun (WGS) entry which is preliminary data.</text>
</comment>
<proteinExistence type="predicted"/>
<evidence type="ECO:0000313" key="1">
    <source>
        <dbReference type="EMBL" id="KAK9763502.1"/>
    </source>
</evidence>
<dbReference type="PANTHER" id="PTHR16212:SF4">
    <property type="entry name" value="FOCADHESIN"/>
    <property type="match status" value="1"/>
</dbReference>
<protein>
    <submittedName>
        <fullName evidence="1">Uncharacterized protein</fullName>
    </submittedName>
</protein>
<gene>
    <name evidence="1" type="ORF">K7432_009745</name>
</gene>
<organism evidence="1 2">
    <name type="scientific">Basidiobolus ranarum</name>
    <dbReference type="NCBI Taxonomy" id="34480"/>
    <lineage>
        <taxon>Eukaryota</taxon>
        <taxon>Fungi</taxon>
        <taxon>Fungi incertae sedis</taxon>
        <taxon>Zoopagomycota</taxon>
        <taxon>Entomophthoromycotina</taxon>
        <taxon>Basidiobolomycetes</taxon>
        <taxon>Basidiobolales</taxon>
        <taxon>Basidiobolaceae</taxon>
        <taxon>Basidiobolus</taxon>
    </lineage>
</organism>
<dbReference type="InterPro" id="IPR045163">
    <property type="entry name" value="Focadhesin/RST1"/>
</dbReference>
<dbReference type="Proteomes" id="UP001479436">
    <property type="component" value="Unassembled WGS sequence"/>
</dbReference>
<evidence type="ECO:0000313" key="2">
    <source>
        <dbReference type="Proteomes" id="UP001479436"/>
    </source>
</evidence>
<dbReference type="EMBL" id="JASJQH010000623">
    <property type="protein sequence ID" value="KAK9763502.1"/>
    <property type="molecule type" value="Genomic_DNA"/>
</dbReference>
<sequence>MDFKLEYQRRLYSPHRGVQIQTIRKLLELCLGTRQTSPNRFNPTSSTLVEQKTQQAVSLLWESVASSKASAITTSAATSSLILLTKKGILGWFDTVNGFVGALNTMSKIQLDNAVKALFELFLFYVESEKLNSPKNLPSSPFTVTSTRGKMHPLIVVASTKGETWDSILSGVKGILQKESYPGTLGERRRKLQAAFELIQPFMDYVLLSENSSFESWRVSLINMLIRTYRLDTEIERGYILQYLVDILRRIPTPKKHLDNLRYLITDSFVQLLLEEIGNQQNLAFQILGIDFVVETFATICNMGYDGLSTLSLLGQLHQLLKQDNILLTRMSSYFNILFPVVSYLLLDAPSSDHQEILINMLAMLLESPSSKLVRVPFACNTARFPLIQVVTEGALDALKDKAVQLLQSIETFDRTTNTDPEEVIREIQKCKHLAQKLHIRGIMAYLNAITTELSLLYTKPTVENLLITTNNTEALNLPNISAFYVIPFFFHPDQSTRIKSLSALVTTHMPKLGTLGVLPILLYVLRNQKYAKVEAHIIHYCFPSLVQSGDPFVISKVLQVSMTIVQKGIAGYNTLYAVGIRGVYSLWRHQPRVWRSLRNVLSEWTKHRKQMATGGKSVEKTDPKYEIEIAALSTMRYVPSIESTIM</sequence>
<name>A0ABR2WPW9_9FUNG</name>
<keyword evidence="2" id="KW-1185">Reference proteome</keyword>
<reference evidence="1 2" key="1">
    <citation type="submission" date="2023-04" db="EMBL/GenBank/DDBJ databases">
        <title>Genome of Basidiobolus ranarum AG-B5.</title>
        <authorList>
            <person name="Stajich J.E."/>
            <person name="Carter-House D."/>
            <person name="Gryganskyi A."/>
        </authorList>
    </citation>
    <scope>NUCLEOTIDE SEQUENCE [LARGE SCALE GENOMIC DNA]</scope>
    <source>
        <strain evidence="1 2">AG-B5</strain>
    </source>
</reference>
<dbReference type="PANTHER" id="PTHR16212">
    <property type="entry name" value="FOCADHESIN FAMILY MEMBER"/>
    <property type="match status" value="1"/>
</dbReference>
<accession>A0ABR2WPW9</accession>